<dbReference type="Proteomes" id="UP000217895">
    <property type="component" value="Chromosome"/>
</dbReference>
<reference evidence="1 2" key="1">
    <citation type="submission" date="2017-06" db="EMBL/GenBank/DDBJ databases">
        <title>Genome sequencing of cyanobaciteial culture collection at National Institute for Environmental Studies (NIES).</title>
        <authorList>
            <person name="Hirose Y."/>
            <person name="Shimura Y."/>
            <person name="Fujisawa T."/>
            <person name="Nakamura Y."/>
            <person name="Kawachi M."/>
        </authorList>
    </citation>
    <scope>NUCLEOTIDE SEQUENCE [LARGE SCALE GENOMIC DNA]</scope>
    <source>
        <strain evidence="1 2">NIES-2135</strain>
    </source>
</reference>
<evidence type="ECO:0008006" key="3">
    <source>
        <dbReference type="Google" id="ProtNLM"/>
    </source>
</evidence>
<protein>
    <recommendedName>
        <fullName evidence="3">DUF5667 domain-containing protein</fullName>
    </recommendedName>
</protein>
<evidence type="ECO:0000313" key="2">
    <source>
        <dbReference type="Proteomes" id="UP000217895"/>
    </source>
</evidence>
<dbReference type="EMBL" id="AP018203">
    <property type="protein sequence ID" value="BAY54461.1"/>
    <property type="molecule type" value="Genomic_DNA"/>
</dbReference>
<proteinExistence type="predicted"/>
<name>A0A1Z4JCK3_LEPBY</name>
<organism evidence="1 2">
    <name type="scientific">Leptolyngbya boryana NIES-2135</name>
    <dbReference type="NCBI Taxonomy" id="1973484"/>
    <lineage>
        <taxon>Bacteria</taxon>
        <taxon>Bacillati</taxon>
        <taxon>Cyanobacteriota</taxon>
        <taxon>Cyanophyceae</taxon>
        <taxon>Leptolyngbyales</taxon>
        <taxon>Leptolyngbyaceae</taxon>
        <taxon>Leptolyngbya group</taxon>
        <taxon>Leptolyngbya</taxon>
    </lineage>
</organism>
<sequence length="292" mass="32302">MKRLNDRAFNLLQTEIRRCLGANGIGQVQAELALRRLEKLRQQTGSPVMESELQAAISDLIPQANPKVFSQAAKINRPASKFWARLKFGTALLVLGAGTVGVANLPIPGIRNVVLKEAPFLLAPTHMSMHHHYRSAIALIEQADQLVNQATAFEDHEFGAEKVKAAQTHLDQLPVSLLEDPEDYCNAAGCSFTTDEFRVARQTVARMEAKLFQEKNAQTRFEQSNQRLAESIRMIDNGALGNDRARALADWRSAIDALDQLPKTTLAGRLAQNKITALERDFRAIVGSNPKN</sequence>
<accession>A0A1Z4JCK3</accession>
<gene>
    <name evidence="1" type="ORF">NIES2135_12780</name>
</gene>
<dbReference type="AlphaFoldDB" id="A0A1Z4JCK3"/>
<evidence type="ECO:0000313" key="1">
    <source>
        <dbReference type="EMBL" id="BAY54461.1"/>
    </source>
</evidence>
<keyword evidence="2" id="KW-1185">Reference proteome</keyword>